<name>A0A975GNR1_9BACT</name>
<evidence type="ECO:0000256" key="2">
    <source>
        <dbReference type="SAM" id="SignalP"/>
    </source>
</evidence>
<dbReference type="PANTHER" id="PTHR33376">
    <property type="match status" value="1"/>
</dbReference>
<dbReference type="AlphaFoldDB" id="A0A975GNR1"/>
<dbReference type="CDD" id="cd13603">
    <property type="entry name" value="PBP2_TRAP_Siap_TeaA_like"/>
    <property type="match status" value="1"/>
</dbReference>
<dbReference type="InterPro" id="IPR018389">
    <property type="entry name" value="DctP_fam"/>
</dbReference>
<keyword evidence="4" id="KW-1185">Reference proteome</keyword>
<accession>A0A975GNR1</accession>
<evidence type="ECO:0000313" key="3">
    <source>
        <dbReference type="EMBL" id="QTA87118.1"/>
    </source>
</evidence>
<keyword evidence="1 2" id="KW-0732">Signal</keyword>
<dbReference type="InterPro" id="IPR038404">
    <property type="entry name" value="TRAP_DctP_sf"/>
</dbReference>
<dbReference type="NCBIfam" id="NF037995">
    <property type="entry name" value="TRAP_S1"/>
    <property type="match status" value="1"/>
</dbReference>
<gene>
    <name evidence="3" type="ORF">dnm_031460</name>
</gene>
<dbReference type="GO" id="GO:0055085">
    <property type="term" value="P:transmembrane transport"/>
    <property type="evidence" value="ECO:0007669"/>
    <property type="project" value="InterPro"/>
</dbReference>
<proteinExistence type="predicted"/>
<dbReference type="Proteomes" id="UP000663722">
    <property type="component" value="Chromosome"/>
</dbReference>
<dbReference type="PANTHER" id="PTHR33376:SF4">
    <property type="entry name" value="SIALIC ACID-BINDING PERIPLASMIC PROTEIN SIAP"/>
    <property type="match status" value="1"/>
</dbReference>
<dbReference type="Gene3D" id="3.40.190.170">
    <property type="entry name" value="Bacterial extracellular solute-binding protein, family 7"/>
    <property type="match status" value="1"/>
</dbReference>
<organism evidence="3 4">
    <name type="scientific">Desulfonema magnum</name>
    <dbReference type="NCBI Taxonomy" id="45655"/>
    <lineage>
        <taxon>Bacteria</taxon>
        <taxon>Pseudomonadati</taxon>
        <taxon>Thermodesulfobacteriota</taxon>
        <taxon>Desulfobacteria</taxon>
        <taxon>Desulfobacterales</taxon>
        <taxon>Desulfococcaceae</taxon>
        <taxon>Desulfonema</taxon>
    </lineage>
</organism>
<dbReference type="KEGG" id="dmm:dnm_031460"/>
<reference evidence="3" key="1">
    <citation type="journal article" date="2021" name="Microb. Physiol.">
        <title>Proteogenomic Insights into the Physiology of Marine, Sulfate-Reducing, Filamentous Desulfonema limicola and Desulfonema magnum.</title>
        <authorList>
            <person name="Schnaars V."/>
            <person name="Wohlbrand L."/>
            <person name="Scheve S."/>
            <person name="Hinrichs C."/>
            <person name="Reinhardt R."/>
            <person name="Rabus R."/>
        </authorList>
    </citation>
    <scope>NUCLEOTIDE SEQUENCE</scope>
    <source>
        <strain evidence="3">4be13</strain>
    </source>
</reference>
<feature type="signal peptide" evidence="2">
    <location>
        <begin position="1"/>
        <end position="18"/>
    </location>
</feature>
<feature type="chain" id="PRO_5037448114" evidence="2">
    <location>
        <begin position="19"/>
        <end position="326"/>
    </location>
</feature>
<protein>
    <submittedName>
        <fullName evidence="3">TRAP transporter substrate-binding protein, DctP-like</fullName>
    </submittedName>
</protein>
<sequence length="326" mass="36484">MTFALAMIFCLGALSVQAGPVNFRFAHFISLVEPGPESGKWIEDEVNEKLAGKVNAKYFHSGQMGNVIEIVKKVRMGALQGGYLTGNYAPELNPKFGIGTLAYCMDSYAKWEGFLKNQELRKELFTCLQDKKLLVLDMAYFGVYGIVTTKPFNTLEKLKGMKMRTTQARYPLAFWKALGMNPLPMAWGDVFPALKQGVVDGTDQTVNVTRMRLADVCKNFTHTRHMLGLFFFIVNDKWWNGLEPGIRNALSDIISKNLAKARQASMKLTQEADAALKAKGLTVTELSPEEIGKFKASQAAVWDKFEPEIGKDWLDKIKAFTGKIEN</sequence>
<evidence type="ECO:0000256" key="1">
    <source>
        <dbReference type="ARBA" id="ARBA00022729"/>
    </source>
</evidence>
<evidence type="ECO:0000313" key="4">
    <source>
        <dbReference type="Proteomes" id="UP000663722"/>
    </source>
</evidence>
<dbReference type="EMBL" id="CP061800">
    <property type="protein sequence ID" value="QTA87118.1"/>
    <property type="molecule type" value="Genomic_DNA"/>
</dbReference>
<dbReference type="Pfam" id="PF03480">
    <property type="entry name" value="DctP"/>
    <property type="match status" value="1"/>
</dbReference>